<accession>A0A5C3NJX2</accession>
<feature type="compositionally biased region" description="Low complexity" evidence="1">
    <location>
        <begin position="7"/>
        <end position="26"/>
    </location>
</feature>
<dbReference type="PANTHER" id="PTHR13318">
    <property type="entry name" value="PARTNER OF PAIRED, ISOFORM B-RELATED"/>
    <property type="match status" value="1"/>
</dbReference>
<keyword evidence="4" id="KW-1185">Reference proteome</keyword>
<evidence type="ECO:0000313" key="4">
    <source>
        <dbReference type="Proteomes" id="UP000305948"/>
    </source>
</evidence>
<dbReference type="InterPro" id="IPR001810">
    <property type="entry name" value="F-box_dom"/>
</dbReference>
<dbReference type="GO" id="GO:0031146">
    <property type="term" value="P:SCF-dependent proteasomal ubiquitin-dependent protein catabolic process"/>
    <property type="evidence" value="ECO:0007669"/>
    <property type="project" value="TreeGrafter"/>
</dbReference>
<dbReference type="OrthoDB" id="550575at2759"/>
<gene>
    <name evidence="3" type="ORF">OE88DRAFT_1620862</name>
</gene>
<dbReference type="Pfam" id="PF12937">
    <property type="entry name" value="F-box-like"/>
    <property type="match status" value="1"/>
</dbReference>
<name>A0A5C3NJX2_9AGAM</name>
<organism evidence="3 4">
    <name type="scientific">Heliocybe sulcata</name>
    <dbReference type="NCBI Taxonomy" id="5364"/>
    <lineage>
        <taxon>Eukaryota</taxon>
        <taxon>Fungi</taxon>
        <taxon>Dikarya</taxon>
        <taxon>Basidiomycota</taxon>
        <taxon>Agaricomycotina</taxon>
        <taxon>Agaricomycetes</taxon>
        <taxon>Gloeophyllales</taxon>
        <taxon>Gloeophyllaceae</taxon>
        <taxon>Heliocybe</taxon>
    </lineage>
</organism>
<dbReference type="InterPro" id="IPR036047">
    <property type="entry name" value="F-box-like_dom_sf"/>
</dbReference>
<evidence type="ECO:0000313" key="3">
    <source>
        <dbReference type="EMBL" id="TFK56776.1"/>
    </source>
</evidence>
<evidence type="ECO:0000259" key="2">
    <source>
        <dbReference type="Pfam" id="PF12937"/>
    </source>
</evidence>
<dbReference type="Proteomes" id="UP000305948">
    <property type="component" value="Unassembled WGS sequence"/>
</dbReference>
<dbReference type="SMART" id="SM00367">
    <property type="entry name" value="LRR_CC"/>
    <property type="match status" value="6"/>
</dbReference>
<dbReference type="SUPFAM" id="SSF81383">
    <property type="entry name" value="F-box domain"/>
    <property type="match status" value="1"/>
</dbReference>
<feature type="region of interest" description="Disordered" evidence="1">
    <location>
        <begin position="745"/>
        <end position="767"/>
    </location>
</feature>
<reference evidence="3 4" key="1">
    <citation type="journal article" date="2019" name="Nat. Ecol. Evol.">
        <title>Megaphylogeny resolves global patterns of mushroom evolution.</title>
        <authorList>
            <person name="Varga T."/>
            <person name="Krizsan K."/>
            <person name="Foldi C."/>
            <person name="Dima B."/>
            <person name="Sanchez-Garcia M."/>
            <person name="Sanchez-Ramirez S."/>
            <person name="Szollosi G.J."/>
            <person name="Szarkandi J.G."/>
            <person name="Papp V."/>
            <person name="Albert L."/>
            <person name="Andreopoulos W."/>
            <person name="Angelini C."/>
            <person name="Antonin V."/>
            <person name="Barry K.W."/>
            <person name="Bougher N.L."/>
            <person name="Buchanan P."/>
            <person name="Buyck B."/>
            <person name="Bense V."/>
            <person name="Catcheside P."/>
            <person name="Chovatia M."/>
            <person name="Cooper J."/>
            <person name="Damon W."/>
            <person name="Desjardin D."/>
            <person name="Finy P."/>
            <person name="Geml J."/>
            <person name="Haridas S."/>
            <person name="Hughes K."/>
            <person name="Justo A."/>
            <person name="Karasinski D."/>
            <person name="Kautmanova I."/>
            <person name="Kiss B."/>
            <person name="Kocsube S."/>
            <person name="Kotiranta H."/>
            <person name="LaButti K.M."/>
            <person name="Lechner B.E."/>
            <person name="Liimatainen K."/>
            <person name="Lipzen A."/>
            <person name="Lukacs Z."/>
            <person name="Mihaltcheva S."/>
            <person name="Morgado L.N."/>
            <person name="Niskanen T."/>
            <person name="Noordeloos M.E."/>
            <person name="Ohm R.A."/>
            <person name="Ortiz-Santana B."/>
            <person name="Ovrebo C."/>
            <person name="Racz N."/>
            <person name="Riley R."/>
            <person name="Savchenko A."/>
            <person name="Shiryaev A."/>
            <person name="Soop K."/>
            <person name="Spirin V."/>
            <person name="Szebenyi C."/>
            <person name="Tomsovsky M."/>
            <person name="Tulloss R.E."/>
            <person name="Uehling J."/>
            <person name="Grigoriev I.V."/>
            <person name="Vagvolgyi C."/>
            <person name="Papp T."/>
            <person name="Martin F.M."/>
            <person name="Miettinen O."/>
            <person name="Hibbett D.S."/>
            <person name="Nagy L.G."/>
        </authorList>
    </citation>
    <scope>NUCLEOTIDE SEQUENCE [LARGE SCALE GENOMIC DNA]</scope>
    <source>
        <strain evidence="3 4">OMC1185</strain>
    </source>
</reference>
<dbReference type="GO" id="GO:0019005">
    <property type="term" value="C:SCF ubiquitin ligase complex"/>
    <property type="evidence" value="ECO:0007669"/>
    <property type="project" value="TreeGrafter"/>
</dbReference>
<dbReference type="AlphaFoldDB" id="A0A5C3NJX2"/>
<dbReference type="STRING" id="5364.A0A5C3NJX2"/>
<dbReference type="InterPro" id="IPR032675">
    <property type="entry name" value="LRR_dom_sf"/>
</dbReference>
<protein>
    <submittedName>
        <fullName evidence="3">RNI-like protein</fullName>
    </submittedName>
</protein>
<dbReference type="SUPFAM" id="SSF52047">
    <property type="entry name" value="RNI-like"/>
    <property type="match status" value="1"/>
</dbReference>
<proteinExistence type="predicted"/>
<dbReference type="EMBL" id="ML213503">
    <property type="protein sequence ID" value="TFK56776.1"/>
    <property type="molecule type" value="Genomic_DNA"/>
</dbReference>
<feature type="domain" description="F-box" evidence="2">
    <location>
        <begin position="263"/>
        <end position="290"/>
    </location>
</feature>
<evidence type="ECO:0000256" key="1">
    <source>
        <dbReference type="SAM" id="MobiDB-lite"/>
    </source>
</evidence>
<sequence>MNWPTPSSVSTGAGSSSYASSYAYNSEPAQPESQRSPAISPPAPPLLTRVPSRRRSLSNLPIHSPRSPAERPVSGLRMKFEAPKGASNLARKLLAKRRDGPDTPSSDGSLDDTGMLVLDSSIGEEYGAGGCFAPWRSDNKFRPKSAIECTLPVLSYETAVVKGLASRANARTLRTQGRTYSCPISPLDIIDFPSPPDVFTPIQLPVRRPFDESLPRELKLHIFRLLVLAHAREHQDLVADGKWTALKASSSRNRWVGKDRGVRELIKLSRVSKSWRSLVFDGQLWSDLALSTFPVLPLSTVTNVVSESGAFLNGISLTGHASLSPESFFKLNHALCIPPALPDNQSVTQLRTINLQGCTSLTTRSLHDLLIRSPCLEKLCLKGLGIVINATCELLSKHCPDLTSLNISRCPNVDANGLRSMVAAATMRKRPLQLKELRIAGLKYITDDLMAALGNVTPYLEVLDLSYTRDLHNSAIDAFVSCPLEDTQVESVVLTSRDIGRDPGDVTKYRRRLTRLRHISLSYCLLLTDIACSNLAHCLPRLEMFEMAGIGSHLKDEGIIRMLDTTPLIRKLDLEDAMDISDAVLRTLTPVKESAAHNNQSNAPQLGQALEHLVISYAINVSNEAILGLIRNCPKLRVLEADSTRMTGNTMKEFVRLSRSRQMSNAGVVAIDCRSVGESSVSDISSLTRPRFGWRAHEAKKLAYLDARDEEDLGVGQDECDENRVVVKTFYSWETVDAVRSARDKKRKATKRAMNSSGSGGEDYFSAKSSGRARWWSPGGRLRSGNTSPSLLDINNDRDGCTIM</sequence>
<dbReference type="InterPro" id="IPR006553">
    <property type="entry name" value="Leu-rich_rpt_Cys-con_subtyp"/>
</dbReference>
<feature type="region of interest" description="Disordered" evidence="1">
    <location>
        <begin position="1"/>
        <end position="76"/>
    </location>
</feature>
<dbReference type="Gene3D" id="3.80.10.10">
    <property type="entry name" value="Ribonuclease Inhibitor"/>
    <property type="match status" value="2"/>
</dbReference>